<protein>
    <submittedName>
        <fullName evidence="1 2">Uncharacterized protein</fullName>
    </submittedName>
</protein>
<name>L1ISQ4_GUITC</name>
<gene>
    <name evidence="1" type="ORF">GUITHDRAFT_143747</name>
</gene>
<evidence type="ECO:0000313" key="1">
    <source>
        <dbReference type="EMBL" id="EKX39142.1"/>
    </source>
</evidence>
<dbReference type="EMBL" id="JH993042">
    <property type="protein sequence ID" value="EKX39142.1"/>
    <property type="molecule type" value="Genomic_DNA"/>
</dbReference>
<dbReference type="AlphaFoldDB" id="L1ISQ4"/>
<dbReference type="GeneID" id="17295882"/>
<evidence type="ECO:0000313" key="3">
    <source>
        <dbReference type="Proteomes" id="UP000011087"/>
    </source>
</evidence>
<reference evidence="3" key="2">
    <citation type="submission" date="2012-11" db="EMBL/GenBank/DDBJ databases">
        <authorList>
            <person name="Kuo A."/>
            <person name="Curtis B.A."/>
            <person name="Tanifuji G."/>
            <person name="Burki F."/>
            <person name="Gruber A."/>
            <person name="Irimia M."/>
            <person name="Maruyama S."/>
            <person name="Arias M.C."/>
            <person name="Ball S.G."/>
            <person name="Gile G.H."/>
            <person name="Hirakawa Y."/>
            <person name="Hopkins J.F."/>
            <person name="Rensing S.A."/>
            <person name="Schmutz J."/>
            <person name="Symeonidi A."/>
            <person name="Elias M."/>
            <person name="Eveleigh R.J."/>
            <person name="Herman E.K."/>
            <person name="Klute M.J."/>
            <person name="Nakayama T."/>
            <person name="Obornik M."/>
            <person name="Reyes-Prieto A."/>
            <person name="Armbrust E.V."/>
            <person name="Aves S.J."/>
            <person name="Beiko R.G."/>
            <person name="Coutinho P."/>
            <person name="Dacks J.B."/>
            <person name="Durnford D.G."/>
            <person name="Fast N.M."/>
            <person name="Green B.R."/>
            <person name="Grisdale C."/>
            <person name="Hempe F."/>
            <person name="Henrissat B."/>
            <person name="Hoppner M.P."/>
            <person name="Ishida K.-I."/>
            <person name="Kim E."/>
            <person name="Koreny L."/>
            <person name="Kroth P.G."/>
            <person name="Liu Y."/>
            <person name="Malik S.-B."/>
            <person name="Maier U.G."/>
            <person name="McRose D."/>
            <person name="Mock T."/>
            <person name="Neilson J.A."/>
            <person name="Onodera N.T."/>
            <person name="Poole A.M."/>
            <person name="Pritham E.J."/>
            <person name="Richards T.A."/>
            <person name="Rocap G."/>
            <person name="Roy S.W."/>
            <person name="Sarai C."/>
            <person name="Schaack S."/>
            <person name="Shirato S."/>
            <person name="Slamovits C.H."/>
            <person name="Spencer D.F."/>
            <person name="Suzuki S."/>
            <person name="Worden A.Z."/>
            <person name="Zauner S."/>
            <person name="Barry K."/>
            <person name="Bell C."/>
            <person name="Bharti A.K."/>
            <person name="Crow J.A."/>
            <person name="Grimwood J."/>
            <person name="Kramer R."/>
            <person name="Lindquist E."/>
            <person name="Lucas S."/>
            <person name="Salamov A."/>
            <person name="McFadden G.I."/>
            <person name="Lane C.E."/>
            <person name="Keeling P.J."/>
            <person name="Gray M.W."/>
            <person name="Grigoriev I.V."/>
            <person name="Archibald J.M."/>
        </authorList>
    </citation>
    <scope>NUCLEOTIDE SEQUENCE</scope>
    <source>
        <strain evidence="3">CCMP2712</strain>
    </source>
</reference>
<organism evidence="1">
    <name type="scientific">Guillardia theta (strain CCMP2712)</name>
    <name type="common">Cryptophyte</name>
    <dbReference type="NCBI Taxonomy" id="905079"/>
    <lineage>
        <taxon>Eukaryota</taxon>
        <taxon>Cryptophyceae</taxon>
        <taxon>Pyrenomonadales</taxon>
        <taxon>Geminigeraceae</taxon>
        <taxon>Guillardia</taxon>
    </lineage>
</organism>
<keyword evidence="3" id="KW-1185">Reference proteome</keyword>
<accession>L1ISQ4</accession>
<sequence length="125" mass="13997">MSMKLYLGDKLDLVKADDKIVVENVGSVILSLGKEYAFHGFDIKKNESGYVLSAMPSPHSNISLLDLQMIKDCNPVRVQDVFVSLSEAGLRVSVNILSSNVPVILTETDVIRVKKRRIWNLFHKP</sequence>
<dbReference type="PaxDb" id="55529-EKX39142"/>
<evidence type="ECO:0000313" key="2">
    <source>
        <dbReference type="EnsemblProtists" id="EKX39142"/>
    </source>
</evidence>
<reference evidence="2" key="3">
    <citation type="submission" date="2016-03" db="UniProtKB">
        <authorList>
            <consortium name="EnsemblProtists"/>
        </authorList>
    </citation>
    <scope>IDENTIFICATION</scope>
</reference>
<dbReference type="HOGENOM" id="CLU_2019629_0_0_1"/>
<dbReference type="EnsemblProtists" id="EKX39142">
    <property type="protein sequence ID" value="EKX39142"/>
    <property type="gene ID" value="GUITHDRAFT_143747"/>
</dbReference>
<dbReference type="Proteomes" id="UP000011087">
    <property type="component" value="Unassembled WGS sequence"/>
</dbReference>
<dbReference type="KEGG" id="gtt:GUITHDRAFT_143747"/>
<dbReference type="RefSeq" id="XP_005826122.1">
    <property type="nucleotide sequence ID" value="XM_005826065.1"/>
</dbReference>
<proteinExistence type="predicted"/>
<reference evidence="1 3" key="1">
    <citation type="journal article" date="2012" name="Nature">
        <title>Algal genomes reveal evolutionary mosaicism and the fate of nucleomorphs.</title>
        <authorList>
            <consortium name="DOE Joint Genome Institute"/>
            <person name="Curtis B.A."/>
            <person name="Tanifuji G."/>
            <person name="Burki F."/>
            <person name="Gruber A."/>
            <person name="Irimia M."/>
            <person name="Maruyama S."/>
            <person name="Arias M.C."/>
            <person name="Ball S.G."/>
            <person name="Gile G.H."/>
            <person name="Hirakawa Y."/>
            <person name="Hopkins J.F."/>
            <person name="Kuo A."/>
            <person name="Rensing S.A."/>
            <person name="Schmutz J."/>
            <person name="Symeonidi A."/>
            <person name="Elias M."/>
            <person name="Eveleigh R.J."/>
            <person name="Herman E.K."/>
            <person name="Klute M.J."/>
            <person name="Nakayama T."/>
            <person name="Obornik M."/>
            <person name="Reyes-Prieto A."/>
            <person name="Armbrust E.V."/>
            <person name="Aves S.J."/>
            <person name="Beiko R.G."/>
            <person name="Coutinho P."/>
            <person name="Dacks J.B."/>
            <person name="Durnford D.G."/>
            <person name="Fast N.M."/>
            <person name="Green B.R."/>
            <person name="Grisdale C.J."/>
            <person name="Hempel F."/>
            <person name="Henrissat B."/>
            <person name="Hoppner M.P."/>
            <person name="Ishida K."/>
            <person name="Kim E."/>
            <person name="Koreny L."/>
            <person name="Kroth P.G."/>
            <person name="Liu Y."/>
            <person name="Malik S.B."/>
            <person name="Maier U.G."/>
            <person name="McRose D."/>
            <person name="Mock T."/>
            <person name="Neilson J.A."/>
            <person name="Onodera N.T."/>
            <person name="Poole A.M."/>
            <person name="Pritham E.J."/>
            <person name="Richards T.A."/>
            <person name="Rocap G."/>
            <person name="Roy S.W."/>
            <person name="Sarai C."/>
            <person name="Schaack S."/>
            <person name="Shirato S."/>
            <person name="Slamovits C.H."/>
            <person name="Spencer D.F."/>
            <person name="Suzuki S."/>
            <person name="Worden A.Z."/>
            <person name="Zauner S."/>
            <person name="Barry K."/>
            <person name="Bell C."/>
            <person name="Bharti A.K."/>
            <person name="Crow J.A."/>
            <person name="Grimwood J."/>
            <person name="Kramer R."/>
            <person name="Lindquist E."/>
            <person name="Lucas S."/>
            <person name="Salamov A."/>
            <person name="McFadden G.I."/>
            <person name="Lane C.E."/>
            <person name="Keeling P.J."/>
            <person name="Gray M.W."/>
            <person name="Grigoriev I.V."/>
            <person name="Archibald J.M."/>
        </authorList>
    </citation>
    <scope>NUCLEOTIDE SEQUENCE</scope>
    <source>
        <strain evidence="1 3">CCMP2712</strain>
    </source>
</reference>